<feature type="chain" id="PRO_5003743055" description="Secretion system C-terminal sorting domain-containing protein" evidence="1">
    <location>
        <begin position="18"/>
        <end position="374"/>
    </location>
</feature>
<proteinExistence type="predicted"/>
<accession>J1I512</accession>
<dbReference type="OrthoDB" id="1236981at2"/>
<dbReference type="Proteomes" id="UP000005113">
    <property type="component" value="Unassembled WGS sequence"/>
</dbReference>
<feature type="signal peptide" evidence="1">
    <location>
        <begin position="1"/>
        <end position="17"/>
    </location>
</feature>
<evidence type="ECO:0000256" key="1">
    <source>
        <dbReference type="SAM" id="SignalP"/>
    </source>
</evidence>
<sequence>MKQLIPVFFLFPFFASAQIVWQENFDAYIDGTTVGDNANVSNTASDWQTSCPTCANASDYLAVQSGLLECRDPNGPATWTSELIDLSSYPGPFSFSMDFTETGSLEGCDPGCGVSCVDWIRLEVSLDGGAFVSLTSPNGGTCNNVAAGGDFLLIGEFGSYSYQAACFTASSIQLRVSFQNWASSEYMSMDNVVIAQDTVLCTALDLKSLAFEADYQDQNHLLSWDIEMENEELESICLEQSVDGSTFVPLQYFDGQQLKYQFLQDQPLPSYTYYRLNLKRENGGSYYSNIKALNGPNKSADFSLGPNPLAAGQELQLFSQLPIQELKLYNSLGQILLIEKDKKSIQIPKSCPAGSYILQIKAAGLMYYRKIEVL</sequence>
<dbReference type="InterPro" id="IPR026444">
    <property type="entry name" value="Secre_tail"/>
</dbReference>
<evidence type="ECO:0008006" key="4">
    <source>
        <dbReference type="Google" id="ProtNLM"/>
    </source>
</evidence>
<keyword evidence="1" id="KW-0732">Signal</keyword>
<gene>
    <name evidence="2" type="ORF">SapgrDRAFT_1749</name>
</gene>
<reference evidence="3" key="1">
    <citation type="journal article" date="2012" name="Stand. Genomic Sci.">
        <title>Permanent draft genome sequence of the gliding predator Saprospira grandis strain Sa g1 (= HR1).</title>
        <authorList>
            <person name="Mavromatis K."/>
            <person name="Chertkov O."/>
            <person name="Lapidus A."/>
            <person name="Nolan M."/>
            <person name="Lucas S."/>
            <person name="Tice H."/>
            <person name="Del Rio T.G."/>
            <person name="Cheng J.F."/>
            <person name="Han C."/>
            <person name="Tapia R."/>
            <person name="Bruce D."/>
            <person name="Goodwin L.A."/>
            <person name="Pitluck S."/>
            <person name="Huntemann M."/>
            <person name="Liolios K."/>
            <person name="Pagani I."/>
            <person name="Ivanova N."/>
            <person name="Mikhailova N."/>
            <person name="Pati A."/>
            <person name="Chen A."/>
            <person name="Palaniappan K."/>
            <person name="Land M."/>
            <person name="Brambilla E.M."/>
            <person name="Rohde M."/>
            <person name="Spring S."/>
            <person name="Goker M."/>
            <person name="Detter J.C."/>
            <person name="Bristow J."/>
            <person name="Eisen J.A."/>
            <person name="Markowitz V."/>
            <person name="Hugenholtz P."/>
            <person name="Kyrpides N.C."/>
            <person name="Klenk H.P."/>
            <person name="Woyke T."/>
        </authorList>
    </citation>
    <scope>NUCLEOTIDE SEQUENCE [LARGE SCALE GENOMIC DNA]</scope>
    <source>
        <strain evidence="3">DSM 2844</strain>
    </source>
</reference>
<evidence type="ECO:0000313" key="2">
    <source>
        <dbReference type="EMBL" id="EJF53453.1"/>
    </source>
</evidence>
<organism evidence="2 3">
    <name type="scientific">Saprospira grandis DSM 2844</name>
    <dbReference type="NCBI Taxonomy" id="694433"/>
    <lineage>
        <taxon>Bacteria</taxon>
        <taxon>Pseudomonadati</taxon>
        <taxon>Bacteroidota</taxon>
        <taxon>Saprospiria</taxon>
        <taxon>Saprospirales</taxon>
        <taxon>Saprospiraceae</taxon>
        <taxon>Saprospira</taxon>
    </lineage>
</organism>
<dbReference type="AlphaFoldDB" id="J1I512"/>
<dbReference type="NCBIfam" id="TIGR04183">
    <property type="entry name" value="Por_Secre_tail"/>
    <property type="match status" value="1"/>
</dbReference>
<dbReference type="RefSeq" id="WP_002659114.1">
    <property type="nucleotide sequence ID" value="NZ_JH719942.1"/>
</dbReference>
<dbReference type="HOGENOM" id="CLU_739424_0_0_10"/>
<evidence type="ECO:0000313" key="3">
    <source>
        <dbReference type="Proteomes" id="UP000005113"/>
    </source>
</evidence>
<dbReference type="EMBL" id="JH719942">
    <property type="protein sequence ID" value="EJF53453.1"/>
    <property type="molecule type" value="Genomic_DNA"/>
</dbReference>
<name>J1I512_9BACT</name>
<protein>
    <recommendedName>
        <fullName evidence="4">Secretion system C-terminal sorting domain-containing protein</fullName>
    </recommendedName>
</protein>